<name>A0A6J3KH73_9HYME</name>
<protein>
    <submittedName>
        <fullName evidence="4">Uncharacterized protein LOC117234977 isoform X1</fullName>
    </submittedName>
</protein>
<dbReference type="Pfam" id="PF07716">
    <property type="entry name" value="bZIP_2"/>
    <property type="match status" value="1"/>
</dbReference>
<keyword evidence="3" id="KW-1185">Reference proteome</keyword>
<dbReference type="GO" id="GO:0005634">
    <property type="term" value="C:nucleus"/>
    <property type="evidence" value="ECO:0007669"/>
    <property type="project" value="UniProtKB-ARBA"/>
</dbReference>
<reference evidence="4" key="1">
    <citation type="submission" date="2025-08" db="UniProtKB">
        <authorList>
            <consortium name="RefSeq"/>
        </authorList>
    </citation>
    <scope>IDENTIFICATION</scope>
    <source>
        <tissue evidence="4">Muscle</tissue>
    </source>
</reference>
<evidence type="ECO:0000313" key="4">
    <source>
        <dbReference type="RefSeq" id="XP_033352468.1"/>
    </source>
</evidence>
<evidence type="ECO:0000256" key="1">
    <source>
        <dbReference type="SAM" id="MobiDB-lite"/>
    </source>
</evidence>
<feature type="compositionally biased region" description="Low complexity" evidence="1">
    <location>
        <begin position="378"/>
        <end position="388"/>
    </location>
</feature>
<dbReference type="RefSeq" id="XP_033352468.1">
    <property type="nucleotide sequence ID" value="XM_033496577.1"/>
</dbReference>
<dbReference type="SMART" id="SM00338">
    <property type="entry name" value="BRLZ"/>
    <property type="match status" value="1"/>
</dbReference>
<dbReference type="AlphaFoldDB" id="A0A6J3KH73"/>
<feature type="compositionally biased region" description="Basic and acidic residues" evidence="1">
    <location>
        <begin position="441"/>
        <end position="452"/>
    </location>
</feature>
<feature type="compositionally biased region" description="Low complexity" evidence="1">
    <location>
        <begin position="333"/>
        <end position="351"/>
    </location>
</feature>
<accession>A0A6J3KH73</accession>
<feature type="region of interest" description="Disordered" evidence="1">
    <location>
        <begin position="441"/>
        <end position="465"/>
    </location>
</feature>
<dbReference type="Gene3D" id="1.20.5.170">
    <property type="match status" value="1"/>
</dbReference>
<evidence type="ECO:0000313" key="3">
    <source>
        <dbReference type="Proteomes" id="UP000504631"/>
    </source>
</evidence>
<evidence type="ECO:0000259" key="2">
    <source>
        <dbReference type="PROSITE" id="PS50217"/>
    </source>
</evidence>
<dbReference type="SUPFAM" id="SSF57959">
    <property type="entry name" value="Leucine zipper domain"/>
    <property type="match status" value="1"/>
</dbReference>
<dbReference type="GO" id="GO:0003700">
    <property type="term" value="F:DNA-binding transcription factor activity"/>
    <property type="evidence" value="ECO:0007669"/>
    <property type="project" value="InterPro"/>
</dbReference>
<sequence length="506" mass="57472">MRRDCLLRNEISISNVEWKFPFPACPRGRKITTAYRFLSTAFLWQSIILVSKIPPVYEHPTASNISFEKGGVFNVTKPCNRQPCLSFASRGVRSWPPEEEPSQMDTVPLLTPTMETELLNEPWVFPQPKTNVTKETEKEASSIWEENFQDLSGYMDPFQGQCDFHAGESPTFKLSGTKYEGNSVLSSEEGVLKDLMSVTDEEKWNVKMSTAETTEHLNDSCHSLQSTSNVTSKYEGKNSPTESNTSNLWLKISKGSTNVNTSKQNNTDVSAPFQSRYHIEEIDLNDACPTSFDSTENQRETWDVLRTVETTGSDTFDLLSYLCDDEMHSPEGSVSTDSSVASKSWSPSKLSTTIPQTSVKVKTEKNETIVPECTRNRTPSSTITSSSSDAPVVSTRRAERTRISVSNKIEKPYSRARRERIERKRYIESDSDDRTSVLHYRESREKNNEASRKSRMNKKAKETEMAKKAVELERDNRILKMKVEELEKLVTSMRSALLRSALKKEF</sequence>
<dbReference type="PROSITE" id="PS50217">
    <property type="entry name" value="BZIP"/>
    <property type="match status" value="1"/>
</dbReference>
<dbReference type="CDD" id="cd14813">
    <property type="entry name" value="bZIP_BmCbz-like"/>
    <property type="match status" value="1"/>
</dbReference>
<organism evidence="3 4">
    <name type="scientific">Bombus vosnesenskii</name>
    <dbReference type="NCBI Taxonomy" id="207650"/>
    <lineage>
        <taxon>Eukaryota</taxon>
        <taxon>Metazoa</taxon>
        <taxon>Ecdysozoa</taxon>
        <taxon>Arthropoda</taxon>
        <taxon>Hexapoda</taxon>
        <taxon>Insecta</taxon>
        <taxon>Pterygota</taxon>
        <taxon>Neoptera</taxon>
        <taxon>Endopterygota</taxon>
        <taxon>Hymenoptera</taxon>
        <taxon>Apocrita</taxon>
        <taxon>Aculeata</taxon>
        <taxon>Apoidea</taxon>
        <taxon>Anthophila</taxon>
        <taxon>Apidae</taxon>
        <taxon>Bombus</taxon>
        <taxon>Pyrobombus</taxon>
    </lineage>
</organism>
<dbReference type="KEGG" id="bvk:117234977"/>
<feature type="region of interest" description="Disordered" evidence="1">
    <location>
        <begin position="328"/>
        <end position="354"/>
    </location>
</feature>
<dbReference type="InterPro" id="IPR046347">
    <property type="entry name" value="bZIP_sf"/>
</dbReference>
<dbReference type="InterPro" id="IPR004827">
    <property type="entry name" value="bZIP"/>
</dbReference>
<proteinExistence type="predicted"/>
<dbReference type="Proteomes" id="UP000504631">
    <property type="component" value="Unplaced"/>
</dbReference>
<feature type="domain" description="BZIP" evidence="2">
    <location>
        <begin position="437"/>
        <end position="500"/>
    </location>
</feature>
<gene>
    <name evidence="4" type="primary">LOC117234977</name>
</gene>
<feature type="compositionally biased region" description="Polar residues" evidence="1">
    <location>
        <begin position="220"/>
        <end position="247"/>
    </location>
</feature>
<dbReference type="GeneID" id="117234977"/>
<feature type="region of interest" description="Disordered" evidence="1">
    <location>
        <begin position="374"/>
        <end position="399"/>
    </location>
</feature>
<feature type="region of interest" description="Disordered" evidence="1">
    <location>
        <begin position="216"/>
        <end position="247"/>
    </location>
</feature>